<dbReference type="GO" id="GO:0004568">
    <property type="term" value="F:chitinase activity"/>
    <property type="evidence" value="ECO:0007669"/>
    <property type="project" value="TreeGrafter"/>
</dbReference>
<dbReference type="Gene3D" id="3.20.20.80">
    <property type="entry name" value="Glycosidases"/>
    <property type="match status" value="1"/>
</dbReference>
<keyword evidence="1 2" id="KW-0732">Signal</keyword>
<dbReference type="InterPro" id="IPR011583">
    <property type="entry name" value="Chitinase_II/V-like_cat"/>
</dbReference>
<dbReference type="AlphaFoldDB" id="A0A9J6BDM4"/>
<evidence type="ECO:0000256" key="2">
    <source>
        <dbReference type="SAM" id="SignalP"/>
    </source>
</evidence>
<dbReference type="GO" id="GO:0006032">
    <property type="term" value="P:chitin catabolic process"/>
    <property type="evidence" value="ECO:0007669"/>
    <property type="project" value="TreeGrafter"/>
</dbReference>
<dbReference type="InterPro" id="IPR001223">
    <property type="entry name" value="Glyco_hydro18_cat"/>
</dbReference>
<comment type="caution">
    <text evidence="4">The sequence shown here is derived from an EMBL/GenBank/DDBJ whole genome shotgun (WGS) entry which is preliminary data.</text>
</comment>
<evidence type="ECO:0000256" key="1">
    <source>
        <dbReference type="ARBA" id="ARBA00022729"/>
    </source>
</evidence>
<evidence type="ECO:0000313" key="4">
    <source>
        <dbReference type="EMBL" id="KAG5667845.1"/>
    </source>
</evidence>
<dbReference type="EMBL" id="JADBJN010000004">
    <property type="protein sequence ID" value="KAG5667845.1"/>
    <property type="molecule type" value="Genomic_DNA"/>
</dbReference>
<evidence type="ECO:0000259" key="3">
    <source>
        <dbReference type="PROSITE" id="PS51910"/>
    </source>
</evidence>
<feature type="chain" id="PRO_5039915382" description="GH18 domain-containing protein" evidence="2">
    <location>
        <begin position="18"/>
        <end position="421"/>
    </location>
</feature>
<dbReference type="PANTHER" id="PTHR11177:SF403">
    <property type="entry name" value="CHITINASE 2-RELATED"/>
    <property type="match status" value="1"/>
</dbReference>
<dbReference type="InterPro" id="IPR017853">
    <property type="entry name" value="GH"/>
</dbReference>
<gene>
    <name evidence="4" type="ORF">PVAND_015814</name>
</gene>
<keyword evidence="5" id="KW-1185">Reference proteome</keyword>
<sequence>MKIFIFLIFCGIFGVFSDDRKCSEATSKKIFCYYQSSSALNSSFNENFYNYPPPCTHIIFAFAGLDINGKIVLSQNHQIETQIEKEIFNLIKLKEKRECLKILISVGGYDEGSEKFSSLVETDDSIEKFSNNVLKFLIFYGFDGIDIHWMYPTMRGGIPEDRLNFVKLLKVLKQKLNKRNKLVVAALGAKSSLISSAYEPIKNICDTLDYALFMTYDYNDRHKTSINAPLLQDNEVQHKETINENIQKLLAEGCDEKKIILGISTYGKVYKLKYAFENFLGANANEMNDFHENKIDGGNVEYEKICNALNNNVSIFNNHKHTMWTIQKLTNSHSKYAFHDRFWISYDDHETVDIKTLYALSKNLNGLMFFTINGDGNCVLNFPLINSAHKIIKEYEKHCHNLSSQICVKKLAKNHEIQINF</sequence>
<proteinExistence type="predicted"/>
<dbReference type="Proteomes" id="UP001107558">
    <property type="component" value="Chromosome 4"/>
</dbReference>
<protein>
    <recommendedName>
        <fullName evidence="3">GH18 domain-containing protein</fullName>
    </recommendedName>
</protein>
<feature type="domain" description="GH18" evidence="3">
    <location>
        <begin position="28"/>
        <end position="395"/>
    </location>
</feature>
<dbReference type="Pfam" id="PF00704">
    <property type="entry name" value="Glyco_hydro_18"/>
    <property type="match status" value="1"/>
</dbReference>
<name>A0A9J6BDM4_POLVA</name>
<dbReference type="PROSITE" id="PS51910">
    <property type="entry name" value="GH18_2"/>
    <property type="match status" value="1"/>
</dbReference>
<dbReference type="SUPFAM" id="SSF51445">
    <property type="entry name" value="(Trans)glycosidases"/>
    <property type="match status" value="1"/>
</dbReference>
<feature type="signal peptide" evidence="2">
    <location>
        <begin position="1"/>
        <end position="17"/>
    </location>
</feature>
<dbReference type="PANTHER" id="PTHR11177">
    <property type="entry name" value="CHITINASE"/>
    <property type="match status" value="1"/>
</dbReference>
<dbReference type="GO" id="GO:0005975">
    <property type="term" value="P:carbohydrate metabolic process"/>
    <property type="evidence" value="ECO:0007669"/>
    <property type="project" value="InterPro"/>
</dbReference>
<dbReference type="OrthoDB" id="73875at2759"/>
<organism evidence="4 5">
    <name type="scientific">Polypedilum vanderplanki</name>
    <name type="common">Sleeping chironomid midge</name>
    <dbReference type="NCBI Taxonomy" id="319348"/>
    <lineage>
        <taxon>Eukaryota</taxon>
        <taxon>Metazoa</taxon>
        <taxon>Ecdysozoa</taxon>
        <taxon>Arthropoda</taxon>
        <taxon>Hexapoda</taxon>
        <taxon>Insecta</taxon>
        <taxon>Pterygota</taxon>
        <taxon>Neoptera</taxon>
        <taxon>Endopterygota</taxon>
        <taxon>Diptera</taxon>
        <taxon>Nematocera</taxon>
        <taxon>Chironomoidea</taxon>
        <taxon>Chironomidae</taxon>
        <taxon>Chironominae</taxon>
        <taxon>Polypedilum</taxon>
        <taxon>Polypedilum</taxon>
    </lineage>
</organism>
<dbReference type="SMART" id="SM00636">
    <property type="entry name" value="Glyco_18"/>
    <property type="match status" value="1"/>
</dbReference>
<accession>A0A9J6BDM4</accession>
<dbReference type="GO" id="GO:0005576">
    <property type="term" value="C:extracellular region"/>
    <property type="evidence" value="ECO:0007669"/>
    <property type="project" value="TreeGrafter"/>
</dbReference>
<dbReference type="Gene3D" id="3.10.50.10">
    <property type="match status" value="1"/>
</dbReference>
<evidence type="ECO:0000313" key="5">
    <source>
        <dbReference type="Proteomes" id="UP001107558"/>
    </source>
</evidence>
<dbReference type="GO" id="GO:0008061">
    <property type="term" value="F:chitin binding"/>
    <property type="evidence" value="ECO:0007669"/>
    <property type="project" value="InterPro"/>
</dbReference>
<reference evidence="4" key="1">
    <citation type="submission" date="2021-03" db="EMBL/GenBank/DDBJ databases">
        <title>Chromosome level genome of the anhydrobiotic midge Polypedilum vanderplanki.</title>
        <authorList>
            <person name="Yoshida Y."/>
            <person name="Kikawada T."/>
            <person name="Gusev O."/>
        </authorList>
    </citation>
    <scope>NUCLEOTIDE SEQUENCE</scope>
    <source>
        <strain evidence="4">NIAS01</strain>
        <tissue evidence="4">Whole body or cell culture</tissue>
    </source>
</reference>
<dbReference type="InterPro" id="IPR029070">
    <property type="entry name" value="Chitinase_insertion_sf"/>
</dbReference>
<dbReference type="InterPro" id="IPR050314">
    <property type="entry name" value="Glycosyl_Hydrlase_18"/>
</dbReference>